<evidence type="ECO:0000313" key="2">
    <source>
        <dbReference type="EMBL" id="KAF9073063.1"/>
    </source>
</evidence>
<protein>
    <submittedName>
        <fullName evidence="2">Uncharacterized protein</fullName>
    </submittedName>
</protein>
<evidence type="ECO:0000256" key="1">
    <source>
        <dbReference type="SAM" id="MobiDB-lite"/>
    </source>
</evidence>
<dbReference type="Proteomes" id="UP000772434">
    <property type="component" value="Unassembled WGS sequence"/>
</dbReference>
<organism evidence="2 3">
    <name type="scientific">Rhodocollybia butyracea</name>
    <dbReference type="NCBI Taxonomy" id="206335"/>
    <lineage>
        <taxon>Eukaryota</taxon>
        <taxon>Fungi</taxon>
        <taxon>Dikarya</taxon>
        <taxon>Basidiomycota</taxon>
        <taxon>Agaricomycotina</taxon>
        <taxon>Agaricomycetes</taxon>
        <taxon>Agaricomycetidae</taxon>
        <taxon>Agaricales</taxon>
        <taxon>Marasmiineae</taxon>
        <taxon>Omphalotaceae</taxon>
        <taxon>Rhodocollybia</taxon>
    </lineage>
</organism>
<accession>A0A9P5Q1J0</accession>
<dbReference type="AlphaFoldDB" id="A0A9P5Q1J0"/>
<dbReference type="EMBL" id="JADNRY010000020">
    <property type="protein sequence ID" value="KAF9073063.1"/>
    <property type="molecule type" value="Genomic_DNA"/>
</dbReference>
<keyword evidence="3" id="KW-1185">Reference proteome</keyword>
<evidence type="ECO:0000313" key="3">
    <source>
        <dbReference type="Proteomes" id="UP000772434"/>
    </source>
</evidence>
<sequence length="392" mass="45041">MADWQNIPQELIDRFVDESRWDVDTLKNLSLVSRPWLSRTRHYLFHSITLAPRDIKEIYEYKSYLTRAKTSPTGSTRYYVPMSLEDRRLLDSSLDPTPQNVFLSSTPNILHHVRCLHLESSIRIGGSRKLTPIEYFQRYLGFGEDSLIVRDLTSDEGLFDLQQKRWASVDLPWGQFGLLELPFCKLQYVHIQWSVFSWMLDDSEVPSGQWLGFQFGVLLKANEGTLDHVSIDEYPGFAWREEDSSELVLDGLLHLLAQNAPQIRTLCLQGPLLPRRRASRRHSAMHPTPNVWDRPLARYPSGEEVPPVFSNPDDDDAPSNGELSIKHLFLRGFTSDSMVLIEDAFLNSSVLSRLESLALSAMPDGFNYKVFLSTLRHSLTHLTLEFNESSED</sequence>
<gene>
    <name evidence="2" type="ORF">BDP27DRAFT_1417523</name>
</gene>
<proteinExistence type="predicted"/>
<feature type="region of interest" description="Disordered" evidence="1">
    <location>
        <begin position="278"/>
        <end position="297"/>
    </location>
</feature>
<comment type="caution">
    <text evidence="2">The sequence shown here is derived from an EMBL/GenBank/DDBJ whole genome shotgun (WGS) entry which is preliminary data.</text>
</comment>
<reference evidence="2" key="1">
    <citation type="submission" date="2020-11" db="EMBL/GenBank/DDBJ databases">
        <authorList>
            <consortium name="DOE Joint Genome Institute"/>
            <person name="Ahrendt S."/>
            <person name="Riley R."/>
            <person name="Andreopoulos W."/>
            <person name="Labutti K."/>
            <person name="Pangilinan J."/>
            <person name="Ruiz-Duenas F.J."/>
            <person name="Barrasa J.M."/>
            <person name="Sanchez-Garcia M."/>
            <person name="Camarero S."/>
            <person name="Miyauchi S."/>
            <person name="Serrano A."/>
            <person name="Linde D."/>
            <person name="Babiker R."/>
            <person name="Drula E."/>
            <person name="Ayuso-Fernandez I."/>
            <person name="Pacheco R."/>
            <person name="Padilla G."/>
            <person name="Ferreira P."/>
            <person name="Barriuso J."/>
            <person name="Kellner H."/>
            <person name="Castanera R."/>
            <person name="Alfaro M."/>
            <person name="Ramirez L."/>
            <person name="Pisabarro A.G."/>
            <person name="Kuo A."/>
            <person name="Tritt A."/>
            <person name="Lipzen A."/>
            <person name="He G."/>
            <person name="Yan M."/>
            <person name="Ng V."/>
            <person name="Cullen D."/>
            <person name="Martin F."/>
            <person name="Rosso M.-N."/>
            <person name="Henrissat B."/>
            <person name="Hibbett D."/>
            <person name="Martinez A.T."/>
            <person name="Grigoriev I.V."/>
        </authorList>
    </citation>
    <scope>NUCLEOTIDE SEQUENCE</scope>
    <source>
        <strain evidence="2">AH 40177</strain>
    </source>
</reference>
<name>A0A9P5Q1J0_9AGAR</name>
<dbReference type="OrthoDB" id="2788229at2759"/>